<feature type="compositionally biased region" description="Basic and acidic residues" evidence="1">
    <location>
        <begin position="120"/>
        <end position="130"/>
    </location>
</feature>
<accession>A0AAQ3MZT3</accession>
<organism evidence="2 3">
    <name type="scientific">Vigna mungo</name>
    <name type="common">Black gram</name>
    <name type="synonym">Phaseolus mungo</name>
    <dbReference type="NCBI Taxonomy" id="3915"/>
    <lineage>
        <taxon>Eukaryota</taxon>
        <taxon>Viridiplantae</taxon>
        <taxon>Streptophyta</taxon>
        <taxon>Embryophyta</taxon>
        <taxon>Tracheophyta</taxon>
        <taxon>Spermatophyta</taxon>
        <taxon>Magnoliopsida</taxon>
        <taxon>eudicotyledons</taxon>
        <taxon>Gunneridae</taxon>
        <taxon>Pentapetalae</taxon>
        <taxon>rosids</taxon>
        <taxon>fabids</taxon>
        <taxon>Fabales</taxon>
        <taxon>Fabaceae</taxon>
        <taxon>Papilionoideae</taxon>
        <taxon>50 kb inversion clade</taxon>
        <taxon>NPAAA clade</taxon>
        <taxon>indigoferoid/millettioid clade</taxon>
        <taxon>Phaseoleae</taxon>
        <taxon>Vigna</taxon>
    </lineage>
</organism>
<evidence type="ECO:0000313" key="2">
    <source>
        <dbReference type="EMBL" id="WVZ00117.1"/>
    </source>
</evidence>
<feature type="compositionally biased region" description="Polar residues" evidence="1">
    <location>
        <begin position="137"/>
        <end position="151"/>
    </location>
</feature>
<feature type="region of interest" description="Disordered" evidence="1">
    <location>
        <begin position="120"/>
        <end position="153"/>
    </location>
</feature>
<name>A0AAQ3MZT3_VIGMU</name>
<dbReference type="AlphaFoldDB" id="A0AAQ3MZT3"/>
<sequence length="278" mass="31003">MQCSLFAASRRLSGGDDESMTKVQRRREGRRIWASWARLHVYDILVMAAGVTWINERSSGVVRGPPGVARASVEPLAQHPVWPTPEPSTPKNAEGFVHSGIEVKPEEETEACEKGVMENASHKTKDHLDHALPTTPLRLSSQKLGKSSAPRSQPKFEISVQIVPNDDSLVTCMKTSSPNGKRISSPNCDMGSSPTCRVSLLVSVSRLLQLELMRRFEQKVSTGIGSSGAKYPCKRERILSLTREKTFEERTEQKRRSKNPCSFTHTKLKIQQNKQLMP</sequence>
<evidence type="ECO:0000256" key="1">
    <source>
        <dbReference type="SAM" id="MobiDB-lite"/>
    </source>
</evidence>
<reference evidence="2 3" key="1">
    <citation type="journal article" date="2023" name="Life. Sci Alliance">
        <title>Evolutionary insights into 3D genome organization and epigenetic landscape of Vigna mungo.</title>
        <authorList>
            <person name="Junaid A."/>
            <person name="Singh B."/>
            <person name="Bhatia S."/>
        </authorList>
    </citation>
    <scope>NUCLEOTIDE SEQUENCE [LARGE SCALE GENOMIC DNA]</scope>
    <source>
        <strain evidence="2">Urdbean</strain>
    </source>
</reference>
<dbReference type="Proteomes" id="UP001374535">
    <property type="component" value="Chromosome 8"/>
</dbReference>
<dbReference type="EMBL" id="CP144693">
    <property type="protein sequence ID" value="WVZ00117.1"/>
    <property type="molecule type" value="Genomic_DNA"/>
</dbReference>
<protein>
    <submittedName>
        <fullName evidence="2">Uncharacterized protein</fullName>
    </submittedName>
</protein>
<proteinExistence type="predicted"/>
<feature type="region of interest" description="Disordered" evidence="1">
    <location>
        <begin position="1"/>
        <end position="20"/>
    </location>
</feature>
<gene>
    <name evidence="2" type="ORF">V8G54_026186</name>
</gene>
<evidence type="ECO:0000313" key="3">
    <source>
        <dbReference type="Proteomes" id="UP001374535"/>
    </source>
</evidence>
<keyword evidence="3" id="KW-1185">Reference proteome</keyword>